<protein>
    <submittedName>
        <fullName evidence="3">Amidohydrolase family protein</fullName>
    </submittedName>
</protein>
<evidence type="ECO:0000313" key="4">
    <source>
        <dbReference type="Proteomes" id="UP001185755"/>
    </source>
</evidence>
<evidence type="ECO:0000313" key="3">
    <source>
        <dbReference type="EMBL" id="MDV6264644.1"/>
    </source>
</evidence>
<dbReference type="Pfam" id="PF07969">
    <property type="entry name" value="Amidohydro_3"/>
    <property type="match status" value="2"/>
</dbReference>
<dbReference type="Gene3D" id="3.20.20.140">
    <property type="entry name" value="Metal-dependent hydrolases"/>
    <property type="match status" value="2"/>
</dbReference>
<dbReference type="SUPFAM" id="SSF51338">
    <property type="entry name" value="Composite domain of metallo-dependent hydrolases"/>
    <property type="match status" value="1"/>
</dbReference>
<gene>
    <name evidence="3" type="ORF">R3P96_25180</name>
</gene>
<dbReference type="InterPro" id="IPR032466">
    <property type="entry name" value="Metal_Hydrolase"/>
</dbReference>
<name>A0ABU4BKA0_9NOCA</name>
<proteinExistence type="predicted"/>
<organism evidence="3 4">
    <name type="scientific">Rhodococcoides yunnanense</name>
    <dbReference type="NCBI Taxonomy" id="278209"/>
    <lineage>
        <taxon>Bacteria</taxon>
        <taxon>Bacillati</taxon>
        <taxon>Actinomycetota</taxon>
        <taxon>Actinomycetes</taxon>
        <taxon>Mycobacteriales</taxon>
        <taxon>Nocardiaceae</taxon>
        <taxon>Rhodococcoides</taxon>
    </lineage>
</organism>
<dbReference type="Proteomes" id="UP001185755">
    <property type="component" value="Unassembled WGS sequence"/>
</dbReference>
<dbReference type="Gene3D" id="2.30.40.10">
    <property type="entry name" value="Urease, subunit C, domain 1"/>
    <property type="match status" value="1"/>
</dbReference>
<dbReference type="PANTHER" id="PTHR22642">
    <property type="entry name" value="IMIDAZOLONEPROPIONASE"/>
    <property type="match status" value="1"/>
</dbReference>
<dbReference type="SUPFAM" id="SSF51556">
    <property type="entry name" value="Metallo-dependent hydrolases"/>
    <property type="match status" value="1"/>
</dbReference>
<feature type="region of interest" description="Disordered" evidence="1">
    <location>
        <begin position="1"/>
        <end position="21"/>
    </location>
</feature>
<accession>A0ABU4BKA0</accession>
<feature type="domain" description="Amidohydrolase 3" evidence="2">
    <location>
        <begin position="30"/>
        <end position="136"/>
    </location>
</feature>
<evidence type="ECO:0000259" key="2">
    <source>
        <dbReference type="Pfam" id="PF07969"/>
    </source>
</evidence>
<dbReference type="InterPro" id="IPR011059">
    <property type="entry name" value="Metal-dep_hydrolase_composite"/>
</dbReference>
<evidence type="ECO:0000256" key="1">
    <source>
        <dbReference type="SAM" id="MobiDB-lite"/>
    </source>
</evidence>
<sequence>MTGHPLTVRTQEDRISAVSPGLAPRRGETVIDARGGAVIPGLHDHHIHLRAAVTSAQSVDVGPPNVQGPDRLREVLASAYPRRDGWVRAVGYHDSVAGSLNRRVLDGIQDKIPVRVQHRSGAMWYVNSAGLQLLGLPDHPTGQLFRHDAELVALSGSGPIDYSNLSAHLSILGVTGVTDATPNLSAGELDSLDDAARCGDLRQHVTALSPNSGRRARTITYGPIKRILDDDALDLDELTGWIRDIHDRDYAIALHCVTTAQMVVTTTALRTAGTRVGDRIEHGAMIPDALLPELAELAVTVVTQPNFVAERGDEYLAEVAPAEQNELWRVASLQNAGVAVAGSTDAPFGRIDPWASMRAARDRRSPRGVLVNGSEALSAHDALRLFLGHSDNPASERRISPGARADLCLLSEPPDTILRDLSADHVSMTIIRGQIQ</sequence>
<comment type="caution">
    <text evidence="3">The sequence shown here is derived from an EMBL/GenBank/DDBJ whole genome shotgun (WGS) entry which is preliminary data.</text>
</comment>
<feature type="domain" description="Amidohydrolase 3" evidence="2">
    <location>
        <begin position="235"/>
        <end position="435"/>
    </location>
</feature>
<dbReference type="EMBL" id="JAWLJX010000017">
    <property type="protein sequence ID" value="MDV6264644.1"/>
    <property type="molecule type" value="Genomic_DNA"/>
</dbReference>
<dbReference type="Gene3D" id="3.10.310.70">
    <property type="match status" value="1"/>
</dbReference>
<dbReference type="InterPro" id="IPR013108">
    <property type="entry name" value="Amidohydro_3"/>
</dbReference>
<keyword evidence="4" id="KW-1185">Reference proteome</keyword>
<dbReference type="PANTHER" id="PTHR22642:SF2">
    <property type="entry name" value="PROTEIN LONG AFTER FAR-RED 3"/>
    <property type="match status" value="1"/>
</dbReference>
<reference evidence="3 4" key="1">
    <citation type="submission" date="2023-10" db="EMBL/GenBank/DDBJ databases">
        <title>Development of a sustainable strategy for remediation of hydrocarbon-contaminated territories based on the waste exchange concept.</title>
        <authorList>
            <person name="Krivoruchko A."/>
        </authorList>
    </citation>
    <scope>NUCLEOTIDE SEQUENCE [LARGE SCALE GENOMIC DNA]</scope>
    <source>
        <strain evidence="3 4">IEGM 1323</strain>
    </source>
</reference>